<dbReference type="EMBL" id="CP123491">
    <property type="protein sequence ID" value="WGL93777.1"/>
    <property type="molecule type" value="Genomic_DNA"/>
</dbReference>
<dbReference type="Pfam" id="PF01844">
    <property type="entry name" value="HNH"/>
    <property type="match status" value="1"/>
</dbReference>
<evidence type="ECO:0000313" key="2">
    <source>
        <dbReference type="EMBL" id="WGL93777.1"/>
    </source>
</evidence>
<proteinExistence type="predicted"/>
<organism evidence="3 4">
    <name type="scientific">Arsenophonus nasoniae</name>
    <name type="common">son-killer infecting Nasonia vitripennis</name>
    <dbReference type="NCBI Taxonomy" id="638"/>
    <lineage>
        <taxon>Bacteria</taxon>
        <taxon>Pseudomonadati</taxon>
        <taxon>Pseudomonadota</taxon>
        <taxon>Gammaproteobacteria</taxon>
        <taxon>Enterobacterales</taxon>
        <taxon>Morganellaceae</taxon>
        <taxon>Arsenophonus</taxon>
    </lineage>
</organism>
<dbReference type="EMBL" id="CP123498">
    <property type="protein sequence ID" value="WGL96011.1"/>
    <property type="molecule type" value="Genomic_DNA"/>
</dbReference>
<dbReference type="GO" id="GO:0004519">
    <property type="term" value="F:endonuclease activity"/>
    <property type="evidence" value="ECO:0007669"/>
    <property type="project" value="UniProtKB-KW"/>
</dbReference>
<dbReference type="GO" id="GO:0008270">
    <property type="term" value="F:zinc ion binding"/>
    <property type="evidence" value="ECO:0007669"/>
    <property type="project" value="InterPro"/>
</dbReference>
<gene>
    <name evidence="2" type="ORF">QE207_00510</name>
    <name evidence="3" type="ORF">QE207_05335</name>
</gene>
<dbReference type="InterPro" id="IPR002711">
    <property type="entry name" value="HNH"/>
</dbReference>
<dbReference type="Gene3D" id="1.10.30.50">
    <property type="match status" value="1"/>
</dbReference>
<dbReference type="AlphaFoldDB" id="A0AA95GKM0"/>
<keyword evidence="3" id="KW-0378">Hydrolase</keyword>
<reference evidence="3" key="1">
    <citation type="submission" date="2023-04" db="EMBL/GenBank/DDBJ databases">
        <title>Genome dynamics across the evolutionary transition to endosymbiosis.</title>
        <authorList>
            <person name="Siozios S."/>
            <person name="Nadal-Jimenez P."/>
            <person name="Azagi T."/>
            <person name="Sprong H."/>
            <person name="Frost C.L."/>
            <person name="Parratt S.R."/>
            <person name="Taylor G."/>
            <person name="Brettell L."/>
            <person name="Lew K.C."/>
            <person name="Croft L."/>
            <person name="King K.C."/>
            <person name="Brockhurst M.A."/>
            <person name="Hypsa V."/>
            <person name="Novakova E."/>
            <person name="Darby A.C."/>
            <person name="Hurst G.D.D."/>
        </authorList>
    </citation>
    <scope>NUCLEOTIDE SEQUENCE</scope>
    <source>
        <strain evidence="3">AIh</strain>
        <plasmid evidence="2">paIh1</plasmid>
    </source>
</reference>
<dbReference type="CDD" id="cd00085">
    <property type="entry name" value="HNHc"/>
    <property type="match status" value="1"/>
</dbReference>
<name>A0AA95GKM0_9GAMM</name>
<dbReference type="GO" id="GO:0003676">
    <property type="term" value="F:nucleic acid binding"/>
    <property type="evidence" value="ECO:0007669"/>
    <property type="project" value="InterPro"/>
</dbReference>
<geneLocation type="plasmid" evidence="2 4">
    <name>paIh1</name>
</geneLocation>
<protein>
    <submittedName>
        <fullName evidence="3">HNH endonuclease</fullName>
    </submittedName>
</protein>
<dbReference type="InterPro" id="IPR003615">
    <property type="entry name" value="HNH_nuc"/>
</dbReference>
<accession>A0AA95GKM0</accession>
<sequence length="97" mass="11063">MLKPRVMTLNTTAIKPHQISNRRITGYQLQKRRFEVWKDNPHCAVCGRLVDYPSGFELDHIVPLFKGGSDTIENVQILCNGEDGCHQNKTKSDLKNP</sequence>
<dbReference type="RefSeq" id="WP_280628245.1">
    <property type="nucleotide sequence ID" value="NZ_CP123491.1"/>
</dbReference>
<feature type="domain" description="HNH nuclease" evidence="1">
    <location>
        <begin position="30"/>
        <end position="84"/>
    </location>
</feature>
<evidence type="ECO:0000259" key="1">
    <source>
        <dbReference type="SMART" id="SM00507"/>
    </source>
</evidence>
<evidence type="ECO:0000313" key="4">
    <source>
        <dbReference type="Proteomes" id="UP001177597"/>
    </source>
</evidence>
<keyword evidence="3" id="KW-0255">Endonuclease</keyword>
<dbReference type="Proteomes" id="UP001177597">
    <property type="component" value="Plasmid paIh1"/>
</dbReference>
<keyword evidence="2" id="KW-0614">Plasmid</keyword>
<dbReference type="Proteomes" id="UP001177597">
    <property type="component" value="Chromosome"/>
</dbReference>
<keyword evidence="3" id="KW-0540">Nuclease</keyword>
<evidence type="ECO:0000313" key="3">
    <source>
        <dbReference type="EMBL" id="WGL96011.1"/>
    </source>
</evidence>
<dbReference type="SMART" id="SM00507">
    <property type="entry name" value="HNHc"/>
    <property type="match status" value="1"/>
</dbReference>